<evidence type="ECO:0000256" key="1">
    <source>
        <dbReference type="SAM" id="MobiDB-lite"/>
    </source>
</evidence>
<name>A0A4Z2ECB0_9TELE</name>
<comment type="caution">
    <text evidence="2">The sequence shown here is derived from an EMBL/GenBank/DDBJ whole genome shotgun (WGS) entry which is preliminary data.</text>
</comment>
<protein>
    <submittedName>
        <fullName evidence="2">Uncharacterized protein</fullName>
    </submittedName>
</protein>
<evidence type="ECO:0000313" key="3">
    <source>
        <dbReference type="Proteomes" id="UP000314294"/>
    </source>
</evidence>
<accession>A0A4Z2ECB0</accession>
<organism evidence="2 3">
    <name type="scientific">Liparis tanakae</name>
    <name type="common">Tanaka's snailfish</name>
    <dbReference type="NCBI Taxonomy" id="230148"/>
    <lineage>
        <taxon>Eukaryota</taxon>
        <taxon>Metazoa</taxon>
        <taxon>Chordata</taxon>
        <taxon>Craniata</taxon>
        <taxon>Vertebrata</taxon>
        <taxon>Euteleostomi</taxon>
        <taxon>Actinopterygii</taxon>
        <taxon>Neopterygii</taxon>
        <taxon>Teleostei</taxon>
        <taxon>Neoteleostei</taxon>
        <taxon>Acanthomorphata</taxon>
        <taxon>Eupercaria</taxon>
        <taxon>Perciformes</taxon>
        <taxon>Cottioidei</taxon>
        <taxon>Cottales</taxon>
        <taxon>Liparidae</taxon>
        <taxon>Liparis</taxon>
    </lineage>
</organism>
<dbReference type="Proteomes" id="UP000314294">
    <property type="component" value="Unassembled WGS sequence"/>
</dbReference>
<gene>
    <name evidence="2" type="ORF">EYF80_063377</name>
</gene>
<feature type="compositionally biased region" description="Basic residues" evidence="1">
    <location>
        <begin position="69"/>
        <end position="90"/>
    </location>
</feature>
<feature type="compositionally biased region" description="Basic and acidic residues" evidence="1">
    <location>
        <begin position="98"/>
        <end position="107"/>
    </location>
</feature>
<evidence type="ECO:0000313" key="2">
    <source>
        <dbReference type="EMBL" id="TNN26486.1"/>
    </source>
</evidence>
<reference evidence="2 3" key="1">
    <citation type="submission" date="2019-03" db="EMBL/GenBank/DDBJ databases">
        <title>First draft genome of Liparis tanakae, snailfish: a comprehensive survey of snailfish specific genes.</title>
        <authorList>
            <person name="Kim W."/>
            <person name="Song I."/>
            <person name="Jeong J.-H."/>
            <person name="Kim D."/>
            <person name="Kim S."/>
            <person name="Ryu S."/>
            <person name="Song J.Y."/>
            <person name="Lee S.K."/>
        </authorList>
    </citation>
    <scope>NUCLEOTIDE SEQUENCE [LARGE SCALE GENOMIC DNA]</scope>
    <source>
        <tissue evidence="2">Muscle</tissue>
    </source>
</reference>
<dbReference type="EMBL" id="SRLO01010138">
    <property type="protein sequence ID" value="TNN26486.1"/>
    <property type="molecule type" value="Genomic_DNA"/>
</dbReference>
<feature type="region of interest" description="Disordered" evidence="1">
    <location>
        <begin position="69"/>
        <end position="126"/>
    </location>
</feature>
<proteinExistence type="predicted"/>
<dbReference type="AlphaFoldDB" id="A0A4Z2ECB0"/>
<sequence length="139" mass="15443">MQHHLNTGFAPVLSHLLPPVGRHHAAQSGRVISRHLTGSHRRDVTLPAWNVARYPGSKLSDWVLSLRHRERLHGHRRRVQRAQRNPRRRGPTPPQTRTRPDPTRPDPDPTGPGPRPGPDPLTAVTVRAPSAVCCQLASG</sequence>
<feature type="compositionally biased region" description="Pro residues" evidence="1">
    <location>
        <begin position="108"/>
        <end position="119"/>
    </location>
</feature>
<keyword evidence="3" id="KW-1185">Reference proteome</keyword>